<evidence type="ECO:0000313" key="2">
    <source>
        <dbReference type="EMBL" id="WVZ98181.1"/>
    </source>
</evidence>
<dbReference type="EMBL" id="CP144754">
    <property type="protein sequence ID" value="WVZ98181.1"/>
    <property type="molecule type" value="Genomic_DNA"/>
</dbReference>
<protein>
    <submittedName>
        <fullName evidence="2">Uncharacterized protein</fullName>
    </submittedName>
</protein>
<gene>
    <name evidence="2" type="ORF">U9M48_043650</name>
</gene>
<sequence>MTPTPAPHTSARPRTTCHLCPPRATCRPAAACRSPPARLRAPRSPLAAGAARTPRRRPNAAHAGAAHADARTLRLPAPHTSSWPPGQQHADAHAHAMVFVVCKKTCSLVPANSLVHIHGSKPTGYRLEMY</sequence>
<dbReference type="AlphaFoldDB" id="A0AAQ3XFR5"/>
<organism evidence="2 3">
    <name type="scientific">Paspalum notatum var. saurae</name>
    <dbReference type="NCBI Taxonomy" id="547442"/>
    <lineage>
        <taxon>Eukaryota</taxon>
        <taxon>Viridiplantae</taxon>
        <taxon>Streptophyta</taxon>
        <taxon>Embryophyta</taxon>
        <taxon>Tracheophyta</taxon>
        <taxon>Spermatophyta</taxon>
        <taxon>Magnoliopsida</taxon>
        <taxon>Liliopsida</taxon>
        <taxon>Poales</taxon>
        <taxon>Poaceae</taxon>
        <taxon>PACMAD clade</taxon>
        <taxon>Panicoideae</taxon>
        <taxon>Andropogonodae</taxon>
        <taxon>Paspaleae</taxon>
        <taxon>Paspalinae</taxon>
        <taxon>Paspalum</taxon>
    </lineage>
</organism>
<proteinExistence type="predicted"/>
<name>A0AAQ3XFR5_PASNO</name>
<feature type="compositionally biased region" description="Low complexity" evidence="1">
    <location>
        <begin position="27"/>
        <end position="52"/>
    </location>
</feature>
<dbReference type="Proteomes" id="UP001341281">
    <property type="component" value="Chromosome 10"/>
</dbReference>
<evidence type="ECO:0000256" key="1">
    <source>
        <dbReference type="SAM" id="MobiDB-lite"/>
    </source>
</evidence>
<accession>A0AAQ3XFR5</accession>
<keyword evidence="3" id="KW-1185">Reference proteome</keyword>
<evidence type="ECO:0000313" key="3">
    <source>
        <dbReference type="Proteomes" id="UP001341281"/>
    </source>
</evidence>
<reference evidence="2 3" key="1">
    <citation type="submission" date="2024-02" db="EMBL/GenBank/DDBJ databases">
        <title>High-quality chromosome-scale genome assembly of Pensacola bahiagrass (Paspalum notatum Flugge var. saurae).</title>
        <authorList>
            <person name="Vega J.M."/>
            <person name="Podio M."/>
            <person name="Orjuela J."/>
            <person name="Siena L.A."/>
            <person name="Pessino S.C."/>
            <person name="Combes M.C."/>
            <person name="Mariac C."/>
            <person name="Albertini E."/>
            <person name="Pupilli F."/>
            <person name="Ortiz J.P.A."/>
            <person name="Leblanc O."/>
        </authorList>
    </citation>
    <scope>NUCLEOTIDE SEQUENCE [LARGE SCALE GENOMIC DNA]</scope>
    <source>
        <strain evidence="2">R1</strain>
        <tissue evidence="2">Leaf</tissue>
    </source>
</reference>
<feature type="region of interest" description="Disordered" evidence="1">
    <location>
        <begin position="27"/>
        <end position="70"/>
    </location>
</feature>